<dbReference type="AlphaFoldDB" id="A0A9W8WJT5"/>
<comment type="caution">
    <text evidence="1">The sequence shown here is derived from an EMBL/GenBank/DDBJ whole genome shotgun (WGS) entry which is preliminary data.</text>
</comment>
<organism evidence="1 2">
    <name type="scientific">Fusarium piperis</name>
    <dbReference type="NCBI Taxonomy" id="1435070"/>
    <lineage>
        <taxon>Eukaryota</taxon>
        <taxon>Fungi</taxon>
        <taxon>Dikarya</taxon>
        <taxon>Ascomycota</taxon>
        <taxon>Pezizomycotina</taxon>
        <taxon>Sordariomycetes</taxon>
        <taxon>Hypocreomycetidae</taxon>
        <taxon>Hypocreales</taxon>
        <taxon>Nectriaceae</taxon>
        <taxon>Fusarium</taxon>
        <taxon>Fusarium solani species complex</taxon>
    </lineage>
</organism>
<dbReference type="InterPro" id="IPR046670">
    <property type="entry name" value="DUF6540"/>
</dbReference>
<sequence length="123" mass="13800">MTRLQIMLLVSHEHVPIPGHWAIFVAPEVTKEGTLFYTVGDHARGFTVDVKKNVCPTPQERVTAINLGFVDESKLGRMEEIANSTPKPVSSCQIWAQWFAQKLVEEGILQHSAMAKFRTAPRT</sequence>
<protein>
    <submittedName>
        <fullName evidence="1">Uncharacterized protein</fullName>
    </submittedName>
</protein>
<dbReference type="Proteomes" id="UP001140502">
    <property type="component" value="Unassembled WGS sequence"/>
</dbReference>
<dbReference type="Pfam" id="PF20174">
    <property type="entry name" value="DUF6540"/>
    <property type="match status" value="1"/>
</dbReference>
<dbReference type="OrthoDB" id="2999773at2759"/>
<dbReference type="EMBL" id="JAPEUR010000025">
    <property type="protein sequence ID" value="KAJ4327430.1"/>
    <property type="molecule type" value="Genomic_DNA"/>
</dbReference>
<name>A0A9W8WJT5_9HYPO</name>
<evidence type="ECO:0000313" key="2">
    <source>
        <dbReference type="Proteomes" id="UP001140502"/>
    </source>
</evidence>
<proteinExistence type="predicted"/>
<gene>
    <name evidence="1" type="ORF">N0V84_002203</name>
</gene>
<keyword evidence="2" id="KW-1185">Reference proteome</keyword>
<reference evidence="1" key="1">
    <citation type="submission" date="2022-10" db="EMBL/GenBank/DDBJ databases">
        <title>Tapping the CABI collections for fungal endophytes: first genome assemblies for Collariella, Neodidymelliopsis, Ascochyta clinopodiicola, Didymella pomorum, Didymosphaeria variabile, Neocosmospora piperis and Neocucurbitaria cava.</title>
        <authorList>
            <person name="Hill R."/>
        </authorList>
    </citation>
    <scope>NUCLEOTIDE SEQUENCE</scope>
    <source>
        <strain evidence="1">IMI 366586</strain>
    </source>
</reference>
<accession>A0A9W8WJT5</accession>
<evidence type="ECO:0000313" key="1">
    <source>
        <dbReference type="EMBL" id="KAJ4327430.1"/>
    </source>
</evidence>